<dbReference type="Proteomes" id="UP000037109">
    <property type="component" value="Unassembled WGS sequence"/>
</dbReference>
<protein>
    <recommendedName>
        <fullName evidence="1">Beta-lactamase class A catalytic domain-containing protein</fullName>
    </recommendedName>
</protein>
<dbReference type="STRING" id="1459.AF332_02035"/>
<dbReference type="EMBL" id="LGUF01000007">
    <property type="protein sequence ID" value="KON85728.1"/>
    <property type="molecule type" value="Genomic_DNA"/>
</dbReference>
<proteinExistence type="predicted"/>
<dbReference type="GO" id="GO:0030655">
    <property type="term" value="P:beta-lactam antibiotic catabolic process"/>
    <property type="evidence" value="ECO:0007669"/>
    <property type="project" value="InterPro"/>
</dbReference>
<sequence>MNFNTLKAEILDLASCCEGRAGVYVHTEDGVIAANADDVFSSASLIKVPILLAGLSQADKGLLHLEEEVEVKDAARVGGAGVLQAMSKDLKFKVIDLMTLMIIVSDNTATNLIIELLGKEKINQLIKGFGFQYTELNRVMMDFKALKNGIDNTTTARDMAIGLKALAEHSLLSGKYTERALHILEKQQYKNKLANTMDTEKVKVASKTGELPGIEHDCAIFTRNEKTVYAAVLVDQLYNQSAGKEVLSSIGRRIYQYIDHK</sequence>
<dbReference type="SUPFAM" id="SSF56601">
    <property type="entry name" value="beta-lactamase/transpeptidase-like"/>
    <property type="match status" value="1"/>
</dbReference>
<name>A0A0M0G7G7_SPOGL</name>
<dbReference type="InterPro" id="IPR012338">
    <property type="entry name" value="Beta-lactam/transpept-like"/>
</dbReference>
<evidence type="ECO:0000313" key="2">
    <source>
        <dbReference type="EMBL" id="KON85728.1"/>
    </source>
</evidence>
<dbReference type="Gene3D" id="3.40.710.10">
    <property type="entry name" value="DD-peptidase/beta-lactamase superfamily"/>
    <property type="match status" value="1"/>
</dbReference>
<dbReference type="AlphaFoldDB" id="A0A0M0G7G7"/>
<organism evidence="2 3">
    <name type="scientific">Sporosarcina globispora</name>
    <name type="common">Bacillus globisporus</name>
    <dbReference type="NCBI Taxonomy" id="1459"/>
    <lineage>
        <taxon>Bacteria</taxon>
        <taxon>Bacillati</taxon>
        <taxon>Bacillota</taxon>
        <taxon>Bacilli</taxon>
        <taxon>Bacillales</taxon>
        <taxon>Caryophanaceae</taxon>
        <taxon>Sporosarcina</taxon>
    </lineage>
</organism>
<dbReference type="GO" id="GO:0008800">
    <property type="term" value="F:beta-lactamase activity"/>
    <property type="evidence" value="ECO:0007669"/>
    <property type="project" value="InterPro"/>
</dbReference>
<evidence type="ECO:0000313" key="3">
    <source>
        <dbReference type="Proteomes" id="UP000037109"/>
    </source>
</evidence>
<keyword evidence="3" id="KW-1185">Reference proteome</keyword>
<dbReference type="PANTHER" id="PTHR35333">
    <property type="entry name" value="BETA-LACTAMASE"/>
    <property type="match status" value="1"/>
</dbReference>
<dbReference type="InterPro" id="IPR045155">
    <property type="entry name" value="Beta-lactam_cat"/>
</dbReference>
<feature type="domain" description="Beta-lactamase class A catalytic" evidence="1">
    <location>
        <begin position="29"/>
        <end position="233"/>
    </location>
</feature>
<dbReference type="RefSeq" id="WP_053433123.1">
    <property type="nucleotide sequence ID" value="NZ_LGUF01000007.1"/>
</dbReference>
<evidence type="ECO:0000259" key="1">
    <source>
        <dbReference type="Pfam" id="PF13354"/>
    </source>
</evidence>
<comment type="caution">
    <text evidence="2">The sequence shown here is derived from an EMBL/GenBank/DDBJ whole genome shotgun (WGS) entry which is preliminary data.</text>
</comment>
<reference evidence="3" key="1">
    <citation type="submission" date="2015-07" db="EMBL/GenBank/DDBJ databases">
        <title>Fjat-10036 dsm4.</title>
        <authorList>
            <person name="Liu B."/>
            <person name="Wang J."/>
            <person name="Zhu Y."/>
            <person name="Liu G."/>
            <person name="Chen Q."/>
            <person name="Chen Z."/>
            <person name="Lan J."/>
            <person name="Che J."/>
            <person name="Ge C."/>
            <person name="Shi H."/>
            <person name="Pan Z."/>
            <person name="Liu X."/>
        </authorList>
    </citation>
    <scope>NUCLEOTIDE SEQUENCE [LARGE SCALE GENOMIC DNA]</scope>
    <source>
        <strain evidence="3">DSM 4</strain>
    </source>
</reference>
<dbReference type="PATRIC" id="fig|1459.3.peg.435"/>
<dbReference type="GO" id="GO:0046677">
    <property type="term" value="P:response to antibiotic"/>
    <property type="evidence" value="ECO:0007669"/>
    <property type="project" value="InterPro"/>
</dbReference>
<dbReference type="PANTHER" id="PTHR35333:SF3">
    <property type="entry name" value="BETA-LACTAMASE-TYPE TRANSPEPTIDASE FOLD CONTAINING PROTEIN"/>
    <property type="match status" value="1"/>
</dbReference>
<dbReference type="InterPro" id="IPR000871">
    <property type="entry name" value="Beta-lactam_class-A"/>
</dbReference>
<dbReference type="OrthoDB" id="9775096at2"/>
<gene>
    <name evidence="2" type="ORF">AF332_02035</name>
</gene>
<accession>A0A0M0G7G7</accession>
<dbReference type="Pfam" id="PF13354">
    <property type="entry name" value="Beta-lactamase2"/>
    <property type="match status" value="1"/>
</dbReference>